<dbReference type="Gene3D" id="3.90.980.10">
    <property type="entry name" value="DNA primase, catalytic core, N-terminal domain"/>
    <property type="match status" value="1"/>
</dbReference>
<keyword evidence="2" id="KW-0240">DNA-directed RNA polymerase</keyword>
<dbReference type="Proteomes" id="UP000263336">
    <property type="component" value="Unassembled WGS sequence"/>
</dbReference>
<evidence type="ECO:0000256" key="11">
    <source>
        <dbReference type="ARBA" id="ARBA00023125"/>
    </source>
</evidence>
<gene>
    <name evidence="14" type="ORF">DEP93_00900</name>
</gene>
<evidence type="ECO:0000256" key="1">
    <source>
        <dbReference type="ARBA" id="ARBA00001947"/>
    </source>
</evidence>
<evidence type="ECO:0000256" key="8">
    <source>
        <dbReference type="ARBA" id="ARBA00022771"/>
    </source>
</evidence>
<dbReference type="GO" id="GO:0008270">
    <property type="term" value="F:zinc ion binding"/>
    <property type="evidence" value="ECO:0007669"/>
    <property type="project" value="UniProtKB-KW"/>
</dbReference>
<organism evidence="14 15">
    <name type="scientific">candidate division WWE3 bacterium</name>
    <dbReference type="NCBI Taxonomy" id="2053526"/>
    <lineage>
        <taxon>Bacteria</taxon>
        <taxon>Katanobacteria</taxon>
    </lineage>
</organism>
<dbReference type="GO" id="GO:0006269">
    <property type="term" value="P:DNA replication, synthesis of primer"/>
    <property type="evidence" value="ECO:0007669"/>
    <property type="project" value="UniProtKB-KW"/>
</dbReference>
<accession>A0A3D0ZP09</accession>
<name>A0A3D0ZP09_UNCKA</name>
<dbReference type="InterPro" id="IPR036977">
    <property type="entry name" value="DNA_primase_Znf_CHC2"/>
</dbReference>
<evidence type="ECO:0000256" key="5">
    <source>
        <dbReference type="ARBA" id="ARBA00022695"/>
    </source>
</evidence>
<evidence type="ECO:0000256" key="10">
    <source>
        <dbReference type="ARBA" id="ARBA00022842"/>
    </source>
</evidence>
<dbReference type="GO" id="GO:0000428">
    <property type="term" value="C:DNA-directed RNA polymerase complex"/>
    <property type="evidence" value="ECO:0007669"/>
    <property type="project" value="UniProtKB-KW"/>
</dbReference>
<reference evidence="14 15" key="1">
    <citation type="journal article" date="2018" name="Nat. Biotechnol.">
        <title>A standardized bacterial taxonomy based on genome phylogeny substantially revises the tree of life.</title>
        <authorList>
            <person name="Parks D.H."/>
            <person name="Chuvochina M."/>
            <person name="Waite D.W."/>
            <person name="Rinke C."/>
            <person name="Skarshewski A."/>
            <person name="Chaumeil P.A."/>
            <person name="Hugenholtz P."/>
        </authorList>
    </citation>
    <scope>NUCLEOTIDE SEQUENCE [LARGE SCALE GENOMIC DNA]</scope>
    <source>
        <strain evidence="14">UBA11701</strain>
    </source>
</reference>
<keyword evidence="3" id="KW-0639">Primosome</keyword>
<evidence type="ECO:0000256" key="2">
    <source>
        <dbReference type="ARBA" id="ARBA00022478"/>
    </source>
</evidence>
<dbReference type="GO" id="GO:0005737">
    <property type="term" value="C:cytoplasm"/>
    <property type="evidence" value="ECO:0007669"/>
    <property type="project" value="TreeGrafter"/>
</dbReference>
<keyword evidence="11" id="KW-0238">DNA-binding</keyword>
<dbReference type="GO" id="GO:0003899">
    <property type="term" value="F:DNA-directed RNA polymerase activity"/>
    <property type="evidence" value="ECO:0007669"/>
    <property type="project" value="InterPro"/>
</dbReference>
<evidence type="ECO:0000313" key="15">
    <source>
        <dbReference type="Proteomes" id="UP000263336"/>
    </source>
</evidence>
<keyword evidence="8" id="KW-0863">Zinc-finger</keyword>
<keyword evidence="10" id="KW-0460">Magnesium</keyword>
<evidence type="ECO:0000256" key="6">
    <source>
        <dbReference type="ARBA" id="ARBA00022705"/>
    </source>
</evidence>
<keyword evidence="4" id="KW-0808">Transferase</keyword>
<dbReference type="Pfam" id="PF01807">
    <property type="entry name" value="Zn_ribbon_DnaG"/>
    <property type="match status" value="1"/>
</dbReference>
<dbReference type="GO" id="GO:1990077">
    <property type="term" value="C:primosome complex"/>
    <property type="evidence" value="ECO:0007669"/>
    <property type="project" value="UniProtKB-KW"/>
</dbReference>
<dbReference type="SMART" id="SM00400">
    <property type="entry name" value="ZnF_CHCC"/>
    <property type="match status" value="1"/>
</dbReference>
<evidence type="ECO:0000256" key="9">
    <source>
        <dbReference type="ARBA" id="ARBA00022833"/>
    </source>
</evidence>
<keyword evidence="9" id="KW-0862">Zinc</keyword>
<dbReference type="AlphaFoldDB" id="A0A3D0ZP09"/>
<evidence type="ECO:0000256" key="3">
    <source>
        <dbReference type="ARBA" id="ARBA00022515"/>
    </source>
</evidence>
<dbReference type="EMBL" id="DOZN01000008">
    <property type="protein sequence ID" value="HCC42011.1"/>
    <property type="molecule type" value="Genomic_DNA"/>
</dbReference>
<comment type="cofactor">
    <cofactor evidence="1">
        <name>Zn(2+)</name>
        <dbReference type="ChEBI" id="CHEBI:29105"/>
    </cofactor>
</comment>
<evidence type="ECO:0000259" key="13">
    <source>
        <dbReference type="SMART" id="SM00400"/>
    </source>
</evidence>
<protein>
    <submittedName>
        <fullName evidence="14">DNA primase</fullName>
    </submittedName>
</protein>
<keyword evidence="6" id="KW-0235">DNA replication</keyword>
<dbReference type="PANTHER" id="PTHR30313:SF2">
    <property type="entry name" value="DNA PRIMASE"/>
    <property type="match status" value="1"/>
</dbReference>
<sequence>MDTINEIKQKIDIVDLIGSYVSLKKAGRNYKGICPFHSENTPSFMVSPELQIFKCFGCGEAGDIFKFVEKIEGIEFSAALEQLAVKAGIKLEKKDYDPESAKRKELYQINSLSAKYYHYILTKHPQGKIGLEYLTQKRKLTPETIDFF</sequence>
<dbReference type="PANTHER" id="PTHR30313">
    <property type="entry name" value="DNA PRIMASE"/>
    <property type="match status" value="1"/>
</dbReference>
<feature type="non-terminal residue" evidence="14">
    <location>
        <position position="148"/>
    </location>
</feature>
<dbReference type="Gene3D" id="3.90.580.10">
    <property type="entry name" value="Zinc finger, CHC2-type domain"/>
    <property type="match status" value="1"/>
</dbReference>
<dbReference type="InterPro" id="IPR002694">
    <property type="entry name" value="Znf_CHC2"/>
</dbReference>
<evidence type="ECO:0000313" key="14">
    <source>
        <dbReference type="EMBL" id="HCC42011.1"/>
    </source>
</evidence>
<keyword evidence="5" id="KW-0548">Nucleotidyltransferase</keyword>
<dbReference type="GO" id="GO:0003677">
    <property type="term" value="F:DNA binding"/>
    <property type="evidence" value="ECO:0007669"/>
    <property type="project" value="UniProtKB-KW"/>
</dbReference>
<dbReference type="InterPro" id="IPR037068">
    <property type="entry name" value="DNA_primase_core_N_sf"/>
</dbReference>
<keyword evidence="12" id="KW-0804">Transcription</keyword>
<evidence type="ECO:0000256" key="12">
    <source>
        <dbReference type="ARBA" id="ARBA00023163"/>
    </source>
</evidence>
<comment type="caution">
    <text evidence="14">The sequence shown here is derived from an EMBL/GenBank/DDBJ whole genome shotgun (WGS) entry which is preliminary data.</text>
</comment>
<feature type="domain" description="Zinc finger CHC2-type" evidence="13">
    <location>
        <begin position="30"/>
        <end position="84"/>
    </location>
</feature>
<evidence type="ECO:0000256" key="7">
    <source>
        <dbReference type="ARBA" id="ARBA00022723"/>
    </source>
</evidence>
<keyword evidence="7" id="KW-0479">Metal-binding</keyword>
<dbReference type="SUPFAM" id="SSF57783">
    <property type="entry name" value="Zinc beta-ribbon"/>
    <property type="match status" value="1"/>
</dbReference>
<dbReference type="FunFam" id="3.90.580.10:FF:000001">
    <property type="entry name" value="DNA primase"/>
    <property type="match status" value="1"/>
</dbReference>
<evidence type="ECO:0000256" key="4">
    <source>
        <dbReference type="ARBA" id="ARBA00022679"/>
    </source>
</evidence>
<proteinExistence type="predicted"/>
<dbReference type="InterPro" id="IPR050219">
    <property type="entry name" value="DnaG_primase"/>
</dbReference>